<name>A0ACA9LJV4_9GLOM</name>
<protein>
    <submittedName>
        <fullName evidence="1">4421_t:CDS:1</fullName>
    </submittedName>
</protein>
<proteinExistence type="predicted"/>
<accession>A0ACA9LJV4</accession>
<organism evidence="1 2">
    <name type="scientific">Dentiscutata heterogama</name>
    <dbReference type="NCBI Taxonomy" id="1316150"/>
    <lineage>
        <taxon>Eukaryota</taxon>
        <taxon>Fungi</taxon>
        <taxon>Fungi incertae sedis</taxon>
        <taxon>Mucoromycota</taxon>
        <taxon>Glomeromycotina</taxon>
        <taxon>Glomeromycetes</taxon>
        <taxon>Diversisporales</taxon>
        <taxon>Gigasporaceae</taxon>
        <taxon>Dentiscutata</taxon>
    </lineage>
</organism>
<dbReference type="EMBL" id="CAJVPU010004270">
    <property type="protein sequence ID" value="CAG8530521.1"/>
    <property type="molecule type" value="Genomic_DNA"/>
</dbReference>
<evidence type="ECO:0000313" key="1">
    <source>
        <dbReference type="EMBL" id="CAG8530521.1"/>
    </source>
</evidence>
<comment type="caution">
    <text evidence="1">The sequence shown here is derived from an EMBL/GenBank/DDBJ whole genome shotgun (WGS) entry which is preliminary data.</text>
</comment>
<gene>
    <name evidence="1" type="ORF">DHETER_LOCUS4344</name>
</gene>
<reference evidence="1" key="1">
    <citation type="submission" date="2021-06" db="EMBL/GenBank/DDBJ databases">
        <authorList>
            <person name="Kallberg Y."/>
            <person name="Tangrot J."/>
            <person name="Rosling A."/>
        </authorList>
    </citation>
    <scope>NUCLEOTIDE SEQUENCE</scope>
    <source>
        <strain evidence="1">IL203A</strain>
    </source>
</reference>
<evidence type="ECO:0000313" key="2">
    <source>
        <dbReference type="Proteomes" id="UP000789702"/>
    </source>
</evidence>
<dbReference type="Proteomes" id="UP000789702">
    <property type="component" value="Unassembled WGS sequence"/>
</dbReference>
<keyword evidence="2" id="KW-1185">Reference proteome</keyword>
<sequence>MFTDFSSLINNLLATQPKQIIPFPSPYAATDPTAYYLGAIIAELTSEQRTVQRTRMTLHYFTTTVRIHELFELLGVEQISQTTYMNLAKITTLTAKNFQQLLQVSVTAASMHSALENNFDKHNNNIETN</sequence>